<comment type="caution">
    <text evidence="1">The sequence shown here is derived from an EMBL/GenBank/DDBJ whole genome shotgun (WGS) entry which is preliminary data.</text>
</comment>
<keyword evidence="1" id="KW-0378">Hydrolase</keyword>
<accession>A0A4Z0C6W5</accession>
<proteinExistence type="predicted"/>
<keyword evidence="1" id="KW-0645">Protease</keyword>
<dbReference type="AlphaFoldDB" id="A0A4Z0C6W5"/>
<dbReference type="RefSeq" id="WP_135263503.1">
    <property type="nucleotide sequence ID" value="NZ_SMLM01000001.1"/>
</dbReference>
<dbReference type="InterPro" id="IPR014553">
    <property type="entry name" value="Aminopept"/>
</dbReference>
<sequence length="339" mass="39206">MGYYWQSATGHLRVLQAARPVQDWLGDEHAPQRLKERLALSQRIRAFASGELHLPDNPSYRRYADLQRNAVVWNVVAAPELSLKLKQWCFPVTGCVGYRGYFDEAEARAEAERQRQQGYEATSYPVPAYSTLGWMNWAGGDPLLNTFIHYPEGELARLIFHELAHQVVYAKDDTMFNESFATAVERLGVERWLQTQATPQARADYERYNARRNQFRALTRATRAKLDAIYERNNGLTDDERRERKAQVLAGFRAEYARIRDGWNLDPTRLRTTDEWVANANNASFGAQAAYDELVPGFEGLFESLGRDWTRFYDEARRLATLTRAQRHEYLKSKESPRA</sequence>
<gene>
    <name evidence="1" type="ORF">EZ313_00250</name>
</gene>
<protein>
    <submittedName>
        <fullName evidence="1">Aminopeptidase</fullName>
    </submittedName>
</protein>
<dbReference type="GO" id="GO:0004177">
    <property type="term" value="F:aminopeptidase activity"/>
    <property type="evidence" value="ECO:0007669"/>
    <property type="project" value="UniProtKB-KW"/>
</dbReference>
<keyword evidence="1" id="KW-0031">Aminopeptidase</keyword>
<evidence type="ECO:0000313" key="1">
    <source>
        <dbReference type="EMBL" id="TFZ07417.1"/>
    </source>
</evidence>
<dbReference type="Pfam" id="PF10023">
    <property type="entry name" value="Aminopep"/>
    <property type="match status" value="1"/>
</dbReference>
<dbReference type="Proteomes" id="UP000298180">
    <property type="component" value="Unassembled WGS sequence"/>
</dbReference>
<reference evidence="1 2" key="1">
    <citation type="submission" date="2019-03" db="EMBL/GenBank/DDBJ databases">
        <title>Ramlibacter henchirensis DSM 14656, whole genome shotgun sequence.</title>
        <authorList>
            <person name="Zhang X."/>
            <person name="Feng G."/>
            <person name="Zhu H."/>
        </authorList>
    </citation>
    <scope>NUCLEOTIDE SEQUENCE [LARGE SCALE GENOMIC DNA]</scope>
    <source>
        <strain evidence="1 2">DSM 14656</strain>
    </source>
</reference>
<keyword evidence="2" id="KW-1185">Reference proteome</keyword>
<name>A0A4Z0C6W5_9BURK</name>
<organism evidence="1 2">
    <name type="scientific">Ramlibacter henchirensis</name>
    <dbReference type="NCBI Taxonomy" id="204072"/>
    <lineage>
        <taxon>Bacteria</taxon>
        <taxon>Pseudomonadati</taxon>
        <taxon>Pseudomonadota</taxon>
        <taxon>Betaproteobacteria</taxon>
        <taxon>Burkholderiales</taxon>
        <taxon>Comamonadaceae</taxon>
        <taxon>Ramlibacter</taxon>
    </lineage>
</organism>
<dbReference type="OrthoDB" id="357991at2"/>
<evidence type="ECO:0000313" key="2">
    <source>
        <dbReference type="Proteomes" id="UP000298180"/>
    </source>
</evidence>
<dbReference type="EMBL" id="SMLM01000001">
    <property type="protein sequence ID" value="TFZ07417.1"/>
    <property type="molecule type" value="Genomic_DNA"/>
</dbReference>
<dbReference type="PIRSF" id="PIRSF029285">
    <property type="entry name" value="Aminopept"/>
    <property type="match status" value="1"/>
</dbReference>